<reference evidence="1" key="1">
    <citation type="submission" date="2020-06" db="EMBL/GenBank/DDBJ databases">
        <authorList>
            <person name="Li T."/>
            <person name="Hu X."/>
            <person name="Zhang T."/>
            <person name="Song X."/>
            <person name="Zhang H."/>
            <person name="Dai N."/>
            <person name="Sheng W."/>
            <person name="Hou X."/>
            <person name="Wei L."/>
        </authorList>
    </citation>
    <scope>NUCLEOTIDE SEQUENCE</scope>
    <source>
        <strain evidence="1">3651</strain>
        <tissue evidence="1">Leaf</tissue>
    </source>
</reference>
<dbReference type="AlphaFoldDB" id="A0AAE1Z044"/>
<organism evidence="1 2">
    <name type="scientific">Sesamum alatum</name>
    <dbReference type="NCBI Taxonomy" id="300844"/>
    <lineage>
        <taxon>Eukaryota</taxon>
        <taxon>Viridiplantae</taxon>
        <taxon>Streptophyta</taxon>
        <taxon>Embryophyta</taxon>
        <taxon>Tracheophyta</taxon>
        <taxon>Spermatophyta</taxon>
        <taxon>Magnoliopsida</taxon>
        <taxon>eudicotyledons</taxon>
        <taxon>Gunneridae</taxon>
        <taxon>Pentapetalae</taxon>
        <taxon>asterids</taxon>
        <taxon>lamiids</taxon>
        <taxon>Lamiales</taxon>
        <taxon>Pedaliaceae</taxon>
        <taxon>Sesamum</taxon>
    </lineage>
</organism>
<protein>
    <submittedName>
        <fullName evidence="1">Uncharacterized protein</fullName>
    </submittedName>
</protein>
<reference evidence="1" key="2">
    <citation type="journal article" date="2024" name="Plant">
        <title>Genomic evolution and insights into agronomic trait innovations of Sesamum species.</title>
        <authorList>
            <person name="Miao H."/>
            <person name="Wang L."/>
            <person name="Qu L."/>
            <person name="Liu H."/>
            <person name="Sun Y."/>
            <person name="Le M."/>
            <person name="Wang Q."/>
            <person name="Wei S."/>
            <person name="Zheng Y."/>
            <person name="Lin W."/>
            <person name="Duan Y."/>
            <person name="Cao H."/>
            <person name="Xiong S."/>
            <person name="Wang X."/>
            <person name="Wei L."/>
            <person name="Li C."/>
            <person name="Ma Q."/>
            <person name="Ju M."/>
            <person name="Zhao R."/>
            <person name="Li G."/>
            <person name="Mu C."/>
            <person name="Tian Q."/>
            <person name="Mei H."/>
            <person name="Zhang T."/>
            <person name="Gao T."/>
            <person name="Zhang H."/>
        </authorList>
    </citation>
    <scope>NUCLEOTIDE SEQUENCE</scope>
    <source>
        <strain evidence="1">3651</strain>
    </source>
</reference>
<dbReference type="Proteomes" id="UP001293254">
    <property type="component" value="Unassembled WGS sequence"/>
</dbReference>
<proteinExistence type="predicted"/>
<name>A0AAE1Z044_9LAMI</name>
<sequence>MAPAAALIAAPPTSFLEALIGSHHSMAPPSLTPHGTRPDIGIPAFSHLLVGPLDSIVSFNQFPPSMVTPTPLEMVHLYPSPWAGDIPRSVLAFIRISVLNRLSSRPDMRNAIAVHNSF</sequence>
<accession>A0AAE1Z044</accession>
<gene>
    <name evidence="1" type="ORF">Salat_0223200</name>
</gene>
<evidence type="ECO:0000313" key="2">
    <source>
        <dbReference type="Proteomes" id="UP001293254"/>
    </source>
</evidence>
<comment type="caution">
    <text evidence="1">The sequence shown here is derived from an EMBL/GenBank/DDBJ whole genome shotgun (WGS) entry which is preliminary data.</text>
</comment>
<dbReference type="EMBL" id="JACGWO010000001">
    <property type="protein sequence ID" value="KAK4438886.1"/>
    <property type="molecule type" value="Genomic_DNA"/>
</dbReference>
<evidence type="ECO:0000313" key="1">
    <source>
        <dbReference type="EMBL" id="KAK4438886.1"/>
    </source>
</evidence>
<keyword evidence="2" id="KW-1185">Reference proteome</keyword>